<reference evidence="1" key="2">
    <citation type="submission" date="2015-06" db="UniProtKB">
        <authorList>
            <consortium name="EnsemblProtists"/>
        </authorList>
    </citation>
    <scope>IDENTIFICATION</scope>
    <source>
        <strain evidence="1">Emoy2</strain>
    </source>
</reference>
<organism evidence="1 2">
    <name type="scientific">Hyaloperonospora arabidopsidis (strain Emoy2)</name>
    <name type="common">Downy mildew agent</name>
    <name type="synonym">Peronospora arabidopsidis</name>
    <dbReference type="NCBI Taxonomy" id="559515"/>
    <lineage>
        <taxon>Eukaryota</taxon>
        <taxon>Sar</taxon>
        <taxon>Stramenopiles</taxon>
        <taxon>Oomycota</taxon>
        <taxon>Peronosporomycetes</taxon>
        <taxon>Peronosporales</taxon>
        <taxon>Peronosporaceae</taxon>
        <taxon>Hyaloperonospora</taxon>
    </lineage>
</organism>
<proteinExistence type="predicted"/>
<protein>
    <submittedName>
        <fullName evidence="1">Uncharacterized protein</fullName>
    </submittedName>
</protein>
<accession>M4BBB0</accession>
<reference evidence="2" key="1">
    <citation type="journal article" date="2010" name="Science">
        <title>Signatures of adaptation to obligate biotrophy in the Hyaloperonospora arabidopsidis genome.</title>
        <authorList>
            <person name="Baxter L."/>
            <person name="Tripathy S."/>
            <person name="Ishaque N."/>
            <person name="Boot N."/>
            <person name="Cabral A."/>
            <person name="Kemen E."/>
            <person name="Thines M."/>
            <person name="Ah-Fong A."/>
            <person name="Anderson R."/>
            <person name="Badejoko W."/>
            <person name="Bittner-Eddy P."/>
            <person name="Boore J.L."/>
            <person name="Chibucos M.C."/>
            <person name="Coates M."/>
            <person name="Dehal P."/>
            <person name="Delehaunty K."/>
            <person name="Dong S."/>
            <person name="Downton P."/>
            <person name="Dumas B."/>
            <person name="Fabro G."/>
            <person name="Fronick C."/>
            <person name="Fuerstenberg S.I."/>
            <person name="Fulton L."/>
            <person name="Gaulin E."/>
            <person name="Govers F."/>
            <person name="Hughes L."/>
            <person name="Humphray S."/>
            <person name="Jiang R.H."/>
            <person name="Judelson H."/>
            <person name="Kamoun S."/>
            <person name="Kyung K."/>
            <person name="Meijer H."/>
            <person name="Minx P."/>
            <person name="Morris P."/>
            <person name="Nelson J."/>
            <person name="Phuntumart V."/>
            <person name="Qutob D."/>
            <person name="Rehmany A."/>
            <person name="Rougon-Cardoso A."/>
            <person name="Ryden P."/>
            <person name="Torto-Alalibo T."/>
            <person name="Studholme D."/>
            <person name="Wang Y."/>
            <person name="Win J."/>
            <person name="Wood J."/>
            <person name="Clifton S.W."/>
            <person name="Rogers J."/>
            <person name="Van den Ackerveken G."/>
            <person name="Jones J.D."/>
            <person name="McDowell J.M."/>
            <person name="Beynon J."/>
            <person name="Tyler B.M."/>
        </authorList>
    </citation>
    <scope>NUCLEOTIDE SEQUENCE [LARGE SCALE GENOMIC DNA]</scope>
    <source>
        <strain evidence="2">Emoy2</strain>
    </source>
</reference>
<dbReference type="InParanoid" id="M4BBB0"/>
<dbReference type="EnsemblProtists" id="HpaT803572">
    <property type="protein sequence ID" value="HpaP803572"/>
    <property type="gene ID" value="HpaG803572"/>
</dbReference>
<sequence length="110" mass="12161">MLHVPVASAGEATHVHKGVTGSAWDAVCHWLMNPLGACVMGSMEDRELGGALRARNSQSRPAIVCVLRWLVGKRSCFSLSDLHWHLLLFLKNPSTPCERKTEKPTRKAMN</sequence>
<dbReference type="Proteomes" id="UP000011713">
    <property type="component" value="Unassembled WGS sequence"/>
</dbReference>
<evidence type="ECO:0000313" key="1">
    <source>
        <dbReference type="EnsemblProtists" id="HpaP803572"/>
    </source>
</evidence>
<name>M4BBB0_HYAAE</name>
<evidence type="ECO:0000313" key="2">
    <source>
        <dbReference type="Proteomes" id="UP000011713"/>
    </source>
</evidence>
<dbReference type="AlphaFoldDB" id="M4BBB0"/>
<dbReference type="EMBL" id="JH598095">
    <property type="status" value="NOT_ANNOTATED_CDS"/>
    <property type="molecule type" value="Genomic_DNA"/>
</dbReference>
<dbReference type="VEuPathDB" id="FungiDB:HpaG803572"/>
<keyword evidence="2" id="KW-1185">Reference proteome</keyword>
<dbReference type="HOGENOM" id="CLU_2175915_0_0_1"/>